<comment type="caution">
    <text evidence="4">The sequence shown here is derived from an EMBL/GenBank/DDBJ whole genome shotgun (WGS) entry which is preliminary data.</text>
</comment>
<dbReference type="AlphaFoldDB" id="A0AA89AS85"/>
<gene>
    <name evidence="4" type="ORF">RJ639_011884</name>
</gene>
<reference evidence="4" key="1">
    <citation type="submission" date="2022-12" db="EMBL/GenBank/DDBJ databases">
        <title>Draft genome assemblies for two species of Escallonia (Escalloniales).</title>
        <authorList>
            <person name="Chanderbali A."/>
            <person name="Dervinis C."/>
            <person name="Anghel I."/>
            <person name="Soltis D."/>
            <person name="Soltis P."/>
            <person name="Zapata F."/>
        </authorList>
    </citation>
    <scope>NUCLEOTIDE SEQUENCE</scope>
    <source>
        <strain evidence="4">UCBG64.0493</strain>
        <tissue evidence="4">Leaf</tissue>
    </source>
</reference>
<comment type="function">
    <text evidence="2">Functions as an E3 ubiquitin ligase.</text>
</comment>
<accession>A0AA89AS85</accession>
<dbReference type="EC" id="2.3.2.27" evidence="2"/>
<name>A0AA89AS85_9ASTE</name>
<proteinExistence type="predicted"/>
<sequence>MELAEPIQLITFKREFFSELVYVLHDQSAHKASKPTIQLLINVFPWGHNPIKAVEVGTMFALIDILLETAEKRVCEQCAEGRAELLKHGAGLAVVPKKILRVSQVRPGVRVLLSVSKFSANNSSVVQEMLQLGVVAKLCLVLQVDRGSKTKEKAREILKLHAKSWKNSSCLPMSLLSSYPS</sequence>
<keyword evidence="2" id="KW-0808">Transferase</keyword>
<dbReference type="GO" id="GO:0016567">
    <property type="term" value="P:protein ubiquitination"/>
    <property type="evidence" value="ECO:0007669"/>
    <property type="project" value="UniProtKB-UniRule"/>
</dbReference>
<protein>
    <recommendedName>
        <fullName evidence="2 3">U-box domain-containing protein</fullName>
        <ecNumber evidence="2">2.3.2.27</ecNumber>
    </recommendedName>
    <alternativeName>
        <fullName evidence="2">RING-type E3 ubiquitin transferase PUB</fullName>
    </alternativeName>
</protein>
<keyword evidence="5" id="KW-1185">Reference proteome</keyword>
<organism evidence="4 5">
    <name type="scientific">Escallonia herrerae</name>
    <dbReference type="NCBI Taxonomy" id="1293975"/>
    <lineage>
        <taxon>Eukaryota</taxon>
        <taxon>Viridiplantae</taxon>
        <taxon>Streptophyta</taxon>
        <taxon>Embryophyta</taxon>
        <taxon>Tracheophyta</taxon>
        <taxon>Spermatophyta</taxon>
        <taxon>Magnoliopsida</taxon>
        <taxon>eudicotyledons</taxon>
        <taxon>Gunneridae</taxon>
        <taxon>Pentapetalae</taxon>
        <taxon>asterids</taxon>
        <taxon>campanulids</taxon>
        <taxon>Escalloniales</taxon>
        <taxon>Escalloniaceae</taxon>
        <taxon>Escallonia</taxon>
    </lineage>
</organism>
<dbReference type="EMBL" id="JAVXUP010001559">
    <property type="protein sequence ID" value="KAK3010276.1"/>
    <property type="molecule type" value="Genomic_DNA"/>
</dbReference>
<feature type="domain" description="U-box" evidence="3">
    <location>
        <begin position="2"/>
        <end position="179"/>
    </location>
</feature>
<dbReference type="PANTHER" id="PTHR22849:SF132">
    <property type="entry name" value="E3 UBIQUITIN-PROTEIN LIGASE PUB23"/>
    <property type="match status" value="1"/>
</dbReference>
<evidence type="ECO:0000256" key="1">
    <source>
        <dbReference type="ARBA" id="ARBA00022786"/>
    </source>
</evidence>
<evidence type="ECO:0000259" key="3">
    <source>
        <dbReference type="Pfam" id="PF25598"/>
    </source>
</evidence>
<comment type="catalytic activity">
    <reaction evidence="2">
        <text>S-ubiquitinyl-[E2 ubiquitin-conjugating enzyme]-L-cysteine + [acceptor protein]-L-lysine = [E2 ubiquitin-conjugating enzyme]-L-cysteine + N(6)-ubiquitinyl-[acceptor protein]-L-lysine.</text>
        <dbReference type="EC" id="2.3.2.27"/>
    </reaction>
</comment>
<keyword evidence="1 2" id="KW-0833">Ubl conjugation pathway</keyword>
<evidence type="ECO:0000313" key="4">
    <source>
        <dbReference type="EMBL" id="KAK3010276.1"/>
    </source>
</evidence>
<dbReference type="InterPro" id="IPR045185">
    <property type="entry name" value="PUB22/23/24-like"/>
</dbReference>
<dbReference type="Pfam" id="PF25598">
    <property type="entry name" value="ARM_PUB"/>
    <property type="match status" value="1"/>
</dbReference>
<evidence type="ECO:0000313" key="5">
    <source>
        <dbReference type="Proteomes" id="UP001188597"/>
    </source>
</evidence>
<dbReference type="GO" id="GO:0061630">
    <property type="term" value="F:ubiquitin protein ligase activity"/>
    <property type="evidence" value="ECO:0007669"/>
    <property type="project" value="UniProtKB-UniRule"/>
</dbReference>
<dbReference type="InterPro" id="IPR058678">
    <property type="entry name" value="ARM_PUB"/>
</dbReference>
<evidence type="ECO:0000256" key="2">
    <source>
        <dbReference type="RuleBase" id="RU369093"/>
    </source>
</evidence>
<dbReference type="Proteomes" id="UP001188597">
    <property type="component" value="Unassembled WGS sequence"/>
</dbReference>
<comment type="pathway">
    <text evidence="2">Protein modification; protein ubiquitination.</text>
</comment>
<dbReference type="PANTHER" id="PTHR22849">
    <property type="entry name" value="WDSAM1 PROTEIN"/>
    <property type="match status" value="1"/>
</dbReference>